<accession>A0A1G7LU02</accession>
<dbReference type="Gene3D" id="3.40.50.1010">
    <property type="entry name" value="5'-nuclease"/>
    <property type="match status" value="1"/>
</dbReference>
<protein>
    <recommendedName>
        <fullName evidence="1">PIN domain-containing protein</fullName>
    </recommendedName>
</protein>
<dbReference type="InterPro" id="IPR039018">
    <property type="entry name" value="VapC20-like"/>
</dbReference>
<evidence type="ECO:0000259" key="1">
    <source>
        <dbReference type="Pfam" id="PF01850"/>
    </source>
</evidence>
<keyword evidence="3" id="KW-1185">Reference proteome</keyword>
<dbReference type="InterPro" id="IPR002716">
    <property type="entry name" value="PIN_dom"/>
</dbReference>
<dbReference type="PANTHER" id="PTHR42188">
    <property type="entry name" value="23S RRNA-SPECIFIC ENDONUCLEASE VAPC20"/>
    <property type="match status" value="1"/>
</dbReference>
<dbReference type="STRING" id="660518.SAMN05216218_1078"/>
<dbReference type="RefSeq" id="WP_092691440.1">
    <property type="nucleotide sequence ID" value="NZ_FNBK01000007.1"/>
</dbReference>
<dbReference type="OrthoDB" id="198094at2157"/>
<organism evidence="2 3">
    <name type="scientific">Halorientalis regularis</name>
    <dbReference type="NCBI Taxonomy" id="660518"/>
    <lineage>
        <taxon>Archaea</taxon>
        <taxon>Methanobacteriati</taxon>
        <taxon>Methanobacteriota</taxon>
        <taxon>Stenosarchaea group</taxon>
        <taxon>Halobacteria</taxon>
        <taxon>Halobacteriales</taxon>
        <taxon>Haloarculaceae</taxon>
        <taxon>Halorientalis</taxon>
    </lineage>
</organism>
<dbReference type="GO" id="GO:0004521">
    <property type="term" value="F:RNA endonuclease activity"/>
    <property type="evidence" value="ECO:0007669"/>
    <property type="project" value="InterPro"/>
</dbReference>
<dbReference type="SUPFAM" id="SSF88723">
    <property type="entry name" value="PIN domain-like"/>
    <property type="match status" value="1"/>
</dbReference>
<evidence type="ECO:0000313" key="3">
    <source>
        <dbReference type="Proteomes" id="UP000199076"/>
    </source>
</evidence>
<name>A0A1G7LU02_9EURY</name>
<dbReference type="GO" id="GO:0016075">
    <property type="term" value="P:rRNA catabolic process"/>
    <property type="evidence" value="ECO:0007669"/>
    <property type="project" value="TreeGrafter"/>
</dbReference>
<dbReference type="InterPro" id="IPR029060">
    <property type="entry name" value="PIN-like_dom_sf"/>
</dbReference>
<dbReference type="PANTHER" id="PTHR42188:SF1">
    <property type="entry name" value="23S RRNA-SPECIFIC ENDONUCLEASE VAPC20"/>
    <property type="match status" value="1"/>
</dbReference>
<evidence type="ECO:0000313" key="2">
    <source>
        <dbReference type="EMBL" id="SDF52440.1"/>
    </source>
</evidence>
<reference evidence="3" key="1">
    <citation type="submission" date="2016-10" db="EMBL/GenBank/DDBJ databases">
        <authorList>
            <person name="Varghese N."/>
            <person name="Submissions S."/>
        </authorList>
    </citation>
    <scope>NUCLEOTIDE SEQUENCE [LARGE SCALE GENOMIC DNA]</scope>
    <source>
        <strain evidence="3">IBRC-M 10760</strain>
    </source>
</reference>
<dbReference type="Proteomes" id="UP000199076">
    <property type="component" value="Unassembled WGS sequence"/>
</dbReference>
<sequence>MSVLVDTGVLYAHHDEGSSRHDSAVAAVNAINRREYGQPYVSDYIYDETVTLTRARADDFEPAKRVGRRIRGAGEFPSPFRMLHVTTDRFDAAVEAFERYDDQPLSFTDAASVALCEEEGIDRICSYDDDFDGIVDRFDPSRISS</sequence>
<dbReference type="AlphaFoldDB" id="A0A1G7LU02"/>
<gene>
    <name evidence="2" type="ORF">SAMN05216218_1078</name>
</gene>
<dbReference type="EMBL" id="FNBK01000007">
    <property type="protein sequence ID" value="SDF52440.1"/>
    <property type="molecule type" value="Genomic_DNA"/>
</dbReference>
<dbReference type="Pfam" id="PF01850">
    <property type="entry name" value="PIN"/>
    <property type="match status" value="1"/>
</dbReference>
<proteinExistence type="predicted"/>
<feature type="domain" description="PIN" evidence="1">
    <location>
        <begin position="3"/>
        <end position="132"/>
    </location>
</feature>